<keyword evidence="3" id="KW-1185">Reference proteome</keyword>
<evidence type="ECO:0000313" key="3">
    <source>
        <dbReference type="Proteomes" id="UP000182235"/>
    </source>
</evidence>
<dbReference type="EMBL" id="LGRN01000226">
    <property type="protein sequence ID" value="OJD14337.1"/>
    <property type="molecule type" value="Genomic_DNA"/>
</dbReference>
<dbReference type="Proteomes" id="UP000182235">
    <property type="component" value="Unassembled WGS sequence"/>
</dbReference>
<dbReference type="AlphaFoldDB" id="A0A1J9PCU2"/>
<protein>
    <submittedName>
        <fullName evidence="2">Uncharacterized protein</fullName>
    </submittedName>
</protein>
<organism evidence="2 3">
    <name type="scientific">Emergomyces pasteurianus Ep9510</name>
    <dbReference type="NCBI Taxonomy" id="1447872"/>
    <lineage>
        <taxon>Eukaryota</taxon>
        <taxon>Fungi</taxon>
        <taxon>Dikarya</taxon>
        <taxon>Ascomycota</taxon>
        <taxon>Pezizomycotina</taxon>
        <taxon>Eurotiomycetes</taxon>
        <taxon>Eurotiomycetidae</taxon>
        <taxon>Onygenales</taxon>
        <taxon>Ajellomycetaceae</taxon>
        <taxon>Emergomyces</taxon>
    </lineage>
</organism>
<evidence type="ECO:0000256" key="1">
    <source>
        <dbReference type="SAM" id="MobiDB-lite"/>
    </source>
</evidence>
<sequence>MKPELSLRHEVPRDSEPLAISECEDLWEHHKITKEMKEIARFDYLGLLEVPSSVNSPPASSGARVGDAFFGATKLVVVLDCRKNANNAPEKANPGGLVAENQPYDSRIAGFQDHQS</sequence>
<comment type="caution">
    <text evidence="2">The sequence shown here is derived from an EMBL/GenBank/DDBJ whole genome shotgun (WGS) entry which is preliminary data.</text>
</comment>
<reference evidence="2 3" key="1">
    <citation type="submission" date="2015-07" db="EMBL/GenBank/DDBJ databases">
        <title>Emmonsia species relationships and genome sequence.</title>
        <authorList>
            <consortium name="The Broad Institute Genomics Platform"/>
            <person name="Cuomo C.A."/>
            <person name="Munoz J.F."/>
            <person name="Imamovic A."/>
            <person name="Priest M.E."/>
            <person name="Young S."/>
            <person name="Clay O.K."/>
            <person name="McEwen J.G."/>
        </authorList>
    </citation>
    <scope>NUCLEOTIDE SEQUENCE [LARGE SCALE GENOMIC DNA]</scope>
    <source>
        <strain evidence="2 3">UAMH 9510</strain>
    </source>
</reference>
<accession>A0A1J9PCU2</accession>
<name>A0A1J9PCU2_9EURO</name>
<dbReference type="VEuPathDB" id="FungiDB:AJ78_05302"/>
<gene>
    <name evidence="2" type="ORF">AJ78_05302</name>
</gene>
<feature type="region of interest" description="Disordered" evidence="1">
    <location>
        <begin position="87"/>
        <end position="116"/>
    </location>
</feature>
<evidence type="ECO:0000313" key="2">
    <source>
        <dbReference type="EMBL" id="OJD14337.1"/>
    </source>
</evidence>
<proteinExistence type="predicted"/>